<dbReference type="SUPFAM" id="SSF51556">
    <property type="entry name" value="Metallo-dependent hydrolases"/>
    <property type="match status" value="1"/>
</dbReference>
<proteinExistence type="predicted"/>
<protein>
    <submittedName>
        <fullName evidence="2">Alpha-D-ribose 1-methylphosphonate 5-triphosphate diphosphatase</fullName>
    </submittedName>
</protein>
<dbReference type="Gene3D" id="3.20.20.140">
    <property type="entry name" value="Metal-dependent hydrolases"/>
    <property type="match status" value="1"/>
</dbReference>
<comment type="caution">
    <text evidence="2">The sequence shown here is derived from an EMBL/GenBank/DDBJ whole genome shotgun (WGS) entry which is preliminary data.</text>
</comment>
<reference evidence="2" key="1">
    <citation type="submission" date="2022-11" db="EMBL/GenBank/DDBJ databases">
        <title>Hoeflea poritis sp. nov., isolated from scleractinian coral Porites lutea.</title>
        <authorList>
            <person name="Zhang G."/>
            <person name="Wei Q."/>
            <person name="Cai L."/>
        </authorList>
    </citation>
    <scope>NUCLEOTIDE SEQUENCE</scope>
    <source>
        <strain evidence="2">E7-10</strain>
    </source>
</reference>
<dbReference type="InterPro" id="IPR012696">
    <property type="entry name" value="PhnM"/>
</dbReference>
<dbReference type="NCBIfam" id="NF011987">
    <property type="entry name" value="PRK15446.2-3"/>
    <property type="match status" value="1"/>
</dbReference>
<dbReference type="InterPro" id="IPR006680">
    <property type="entry name" value="Amidohydro-rel"/>
</dbReference>
<dbReference type="PANTHER" id="PTHR43135:SF3">
    <property type="entry name" value="ALPHA-D-RIBOSE 1-METHYLPHOSPHONATE 5-TRIPHOSPHATE DIPHOSPHATASE"/>
    <property type="match status" value="1"/>
</dbReference>
<dbReference type="PIRSF" id="PIRSF038971">
    <property type="entry name" value="PhnM"/>
    <property type="match status" value="1"/>
</dbReference>
<dbReference type="Pfam" id="PF01979">
    <property type="entry name" value="Amidohydro_1"/>
    <property type="match status" value="1"/>
</dbReference>
<gene>
    <name evidence="2" type="ORF">OOZ53_15835</name>
</gene>
<dbReference type="Gene3D" id="2.30.40.10">
    <property type="entry name" value="Urease, subunit C, domain 1"/>
    <property type="match status" value="1"/>
</dbReference>
<accession>A0ABT4VQ45</accession>
<keyword evidence="3" id="KW-1185">Reference proteome</keyword>
<dbReference type="SUPFAM" id="SSF51338">
    <property type="entry name" value="Composite domain of metallo-dependent hydrolases"/>
    <property type="match status" value="1"/>
</dbReference>
<evidence type="ECO:0000313" key="2">
    <source>
        <dbReference type="EMBL" id="MDA4846831.1"/>
    </source>
</evidence>
<feature type="domain" description="Amidohydrolase-related" evidence="1">
    <location>
        <begin position="275"/>
        <end position="371"/>
    </location>
</feature>
<dbReference type="InterPro" id="IPR032466">
    <property type="entry name" value="Metal_Hydrolase"/>
</dbReference>
<dbReference type="InterPro" id="IPR051781">
    <property type="entry name" value="Metallo-dep_Hydrolase"/>
</dbReference>
<dbReference type="PANTHER" id="PTHR43135">
    <property type="entry name" value="ALPHA-D-RIBOSE 1-METHYLPHOSPHONATE 5-TRIPHOSPHATE DIPHOSPHATASE"/>
    <property type="match status" value="1"/>
</dbReference>
<dbReference type="EMBL" id="JAPJZH010000009">
    <property type="protein sequence ID" value="MDA4846831.1"/>
    <property type="molecule type" value="Genomic_DNA"/>
</dbReference>
<dbReference type="RefSeq" id="WP_271090621.1">
    <property type="nucleotide sequence ID" value="NZ_JAPJZH010000009.1"/>
</dbReference>
<name>A0ABT4VQ45_9HYPH</name>
<dbReference type="NCBIfam" id="NF011990">
    <property type="entry name" value="PRK15446.2-6"/>
    <property type="match status" value="1"/>
</dbReference>
<dbReference type="Proteomes" id="UP001148313">
    <property type="component" value="Unassembled WGS sequence"/>
</dbReference>
<sequence>MSDFSIVNGQVLLPAGFEEVPIRISDGLLAGIDEAAGNVIDARGAYVLPGIVDVHGDAFERNLMPRPKVHFPPEIALHETDRQLVSNGITTAYHGLTVSWEPGLRSFGHTREMCEAIARNRKTLSCDTLVHLRWETFALDDAEGVLEILEDQPHAILAFNDHTTKSALGKEKPHKFAQMAQRAGLPLDEFRALVERVWARRADVEPMIARMARRAREVGATLLAHDEASVEQRRWFRNLGALASEFPLTPETAADARAHGEHVVLGAPNVVRGGSHNGATDATAAISEGLCSVLATDYYYPAPLLAAFKLTREGVCDLANAWELISKNPAEVAGLSGRGTIEPGKRADLILVDATDMHHPQVKATFVAGKKVFDRI</sequence>
<dbReference type="InterPro" id="IPR011059">
    <property type="entry name" value="Metal-dep_hydrolase_composite"/>
</dbReference>
<evidence type="ECO:0000259" key="1">
    <source>
        <dbReference type="Pfam" id="PF01979"/>
    </source>
</evidence>
<organism evidence="2 3">
    <name type="scientific">Hoeflea poritis</name>
    <dbReference type="NCBI Taxonomy" id="2993659"/>
    <lineage>
        <taxon>Bacteria</taxon>
        <taxon>Pseudomonadati</taxon>
        <taxon>Pseudomonadota</taxon>
        <taxon>Alphaproteobacteria</taxon>
        <taxon>Hyphomicrobiales</taxon>
        <taxon>Rhizobiaceae</taxon>
        <taxon>Hoeflea</taxon>
    </lineage>
</organism>
<evidence type="ECO:0000313" key="3">
    <source>
        <dbReference type="Proteomes" id="UP001148313"/>
    </source>
</evidence>